<comment type="caution">
    <text evidence="5">The sequence shown here is derived from an EMBL/GenBank/DDBJ whole genome shotgun (WGS) entry which is preliminary data.</text>
</comment>
<dbReference type="InterPro" id="IPR004568">
    <property type="entry name" value="Ppantetheine-prot_Trfase_dom"/>
</dbReference>
<evidence type="ECO:0000313" key="5">
    <source>
        <dbReference type="EMBL" id="KFF31184.1"/>
    </source>
</evidence>
<dbReference type="eggNOG" id="COG0736">
    <property type="taxonomic scope" value="Bacteria"/>
</dbReference>
<dbReference type="InterPro" id="IPR037143">
    <property type="entry name" value="4-PPantetheinyl_Trfase_dom_sf"/>
</dbReference>
<dbReference type="EMBL" id="ATLK01000001">
    <property type="protein sequence ID" value="KFF31184.1"/>
    <property type="molecule type" value="Genomic_DNA"/>
</dbReference>
<reference evidence="5 6" key="1">
    <citation type="journal article" date="2014" name="Appl. Environ. Microbiol.">
        <title>Genomic encyclopedia of type strains of the genus Bifidobacterium.</title>
        <authorList>
            <person name="Milani C."/>
            <person name="Lugli G.A."/>
            <person name="Duranti S."/>
            <person name="Turroni F."/>
            <person name="Bottacini F."/>
            <person name="Mangifesta M."/>
            <person name="Sanchez B."/>
            <person name="Viappiani A."/>
            <person name="Mancabelli L."/>
            <person name="Taminiau B."/>
            <person name="Delcenserie V."/>
            <person name="Barrangou R."/>
            <person name="Margolles A."/>
            <person name="van Sinderen D."/>
            <person name="Ventura M."/>
        </authorList>
    </citation>
    <scope>NUCLEOTIDE SEQUENCE [LARGE SCALE GENOMIC DNA]</scope>
    <source>
        <strain evidence="5 6">DSM 19703</strain>
    </source>
</reference>
<dbReference type="NCBIfam" id="TIGR00556">
    <property type="entry name" value="pantethn_trn"/>
    <property type="match status" value="1"/>
</dbReference>
<dbReference type="EC" id="2.7.8.7" evidence="5"/>
<sequence length="151" mass="16305">MNRIMAIGHDVVDVGAFGDQLRQPGSRLSELFSARERRQACSLASVKNDGQALHLAVRWAGKESVLKAWCAALGHRPVPYGIDDFPWPQVEIIDDSLGRPGVYLTKELNDLLLSSLGICGDVHWLISLSHDGSVASAVVLLGLDDPGFSDS</sequence>
<feature type="domain" description="4'-phosphopantetheinyl transferase" evidence="4">
    <location>
        <begin position="6"/>
        <end position="110"/>
    </location>
</feature>
<dbReference type="Pfam" id="PF01648">
    <property type="entry name" value="ACPS"/>
    <property type="match status" value="1"/>
</dbReference>
<accession>A0A080N613</accession>
<name>A0A080N613_9BIFI</name>
<keyword evidence="1 5" id="KW-0808">Transferase</keyword>
<dbReference type="InterPro" id="IPR008278">
    <property type="entry name" value="4-PPantetheinyl_Trfase_dom"/>
</dbReference>
<keyword evidence="3" id="KW-0460">Magnesium</keyword>
<dbReference type="GO" id="GO:0006633">
    <property type="term" value="P:fatty acid biosynthetic process"/>
    <property type="evidence" value="ECO:0007669"/>
    <property type="project" value="InterPro"/>
</dbReference>
<dbReference type="Gene3D" id="3.90.470.20">
    <property type="entry name" value="4'-phosphopantetheinyl transferase domain"/>
    <property type="match status" value="1"/>
</dbReference>
<evidence type="ECO:0000313" key="6">
    <source>
        <dbReference type="Proteomes" id="UP000028730"/>
    </source>
</evidence>
<evidence type="ECO:0000259" key="4">
    <source>
        <dbReference type="Pfam" id="PF01648"/>
    </source>
</evidence>
<dbReference type="Proteomes" id="UP000028730">
    <property type="component" value="Unassembled WGS sequence"/>
</dbReference>
<keyword evidence="6" id="KW-1185">Reference proteome</keyword>
<dbReference type="GO" id="GO:0008897">
    <property type="term" value="F:holo-[acyl-carrier-protein] synthase activity"/>
    <property type="evidence" value="ECO:0007669"/>
    <property type="project" value="UniProtKB-EC"/>
</dbReference>
<gene>
    <name evidence="5" type="ORF">BBOMB_0520</name>
</gene>
<proteinExistence type="predicted"/>
<protein>
    <submittedName>
        <fullName evidence="5">4'-phosphopantetheinyl transferase family protein</fullName>
        <ecNumber evidence="5">2.7.8.7</ecNumber>
    </submittedName>
</protein>
<evidence type="ECO:0000256" key="2">
    <source>
        <dbReference type="ARBA" id="ARBA00022723"/>
    </source>
</evidence>
<dbReference type="GO" id="GO:0000287">
    <property type="term" value="F:magnesium ion binding"/>
    <property type="evidence" value="ECO:0007669"/>
    <property type="project" value="InterPro"/>
</dbReference>
<organism evidence="5 6">
    <name type="scientific">Bifidobacterium bombi DSM 19703</name>
    <dbReference type="NCBI Taxonomy" id="1341695"/>
    <lineage>
        <taxon>Bacteria</taxon>
        <taxon>Bacillati</taxon>
        <taxon>Actinomycetota</taxon>
        <taxon>Actinomycetes</taxon>
        <taxon>Bifidobacteriales</taxon>
        <taxon>Bifidobacteriaceae</taxon>
        <taxon>Bifidobacterium</taxon>
    </lineage>
</organism>
<keyword evidence="2" id="KW-0479">Metal-binding</keyword>
<evidence type="ECO:0000256" key="3">
    <source>
        <dbReference type="ARBA" id="ARBA00022842"/>
    </source>
</evidence>
<evidence type="ECO:0000256" key="1">
    <source>
        <dbReference type="ARBA" id="ARBA00022679"/>
    </source>
</evidence>
<dbReference type="STRING" id="1341695.BBOMB_0520"/>
<dbReference type="AlphaFoldDB" id="A0A080N613"/>
<dbReference type="SUPFAM" id="SSF56214">
    <property type="entry name" value="4'-phosphopantetheinyl transferase"/>
    <property type="match status" value="1"/>
</dbReference>